<proteinExistence type="predicted"/>
<dbReference type="GO" id="GO:0003824">
    <property type="term" value="F:catalytic activity"/>
    <property type="evidence" value="ECO:0007669"/>
    <property type="project" value="UniProtKB-ARBA"/>
</dbReference>
<dbReference type="AlphaFoldDB" id="A0A0F9S563"/>
<dbReference type="Pfam" id="PF13378">
    <property type="entry name" value="MR_MLE_C"/>
    <property type="match status" value="1"/>
</dbReference>
<dbReference type="PANTHER" id="PTHR48073:SF2">
    <property type="entry name" value="O-SUCCINYLBENZOATE SYNTHASE"/>
    <property type="match status" value="1"/>
</dbReference>
<organism evidence="3">
    <name type="scientific">marine sediment metagenome</name>
    <dbReference type="NCBI Taxonomy" id="412755"/>
    <lineage>
        <taxon>unclassified sequences</taxon>
        <taxon>metagenomes</taxon>
        <taxon>ecological metagenomes</taxon>
    </lineage>
</organism>
<dbReference type="InterPro" id="IPR036849">
    <property type="entry name" value="Enolase-like_C_sf"/>
</dbReference>
<dbReference type="PANTHER" id="PTHR48073">
    <property type="entry name" value="O-SUCCINYLBENZOATE SYNTHASE-RELATED"/>
    <property type="match status" value="1"/>
</dbReference>
<dbReference type="InterPro" id="IPR013342">
    <property type="entry name" value="Mandelate_racemase_C"/>
</dbReference>
<gene>
    <name evidence="3" type="ORF">LCGC14_0563000</name>
</gene>
<reference evidence="3" key="1">
    <citation type="journal article" date="2015" name="Nature">
        <title>Complex archaea that bridge the gap between prokaryotes and eukaryotes.</title>
        <authorList>
            <person name="Spang A."/>
            <person name="Saw J.H."/>
            <person name="Jorgensen S.L."/>
            <person name="Zaremba-Niedzwiedzka K."/>
            <person name="Martijn J."/>
            <person name="Lind A.E."/>
            <person name="van Eijk R."/>
            <person name="Schleper C."/>
            <person name="Guy L."/>
            <person name="Ettema T.J."/>
        </authorList>
    </citation>
    <scope>NUCLEOTIDE SEQUENCE</scope>
</reference>
<protein>
    <recommendedName>
        <fullName evidence="2">Mandelate racemase/muconate lactonizing enzyme C-terminal domain-containing protein</fullName>
    </recommendedName>
</protein>
<sequence length="387" mass="42475">MAVRPIRMDIYRTAIPTRGFMHAAAERNVAEAVVVCVEFDDGQLGWGETLPREYVTGETIESVVDDLACVIWPRWAGVAMGNGETVTEIAPAVHELRCINAAICAFDIACMRRLFDRIQEISPEVLAELGGRAQVRRELDVPVSGVLGAGRRRNVRRRLRAMQWWGMDQIKLKLTADERQGAEALQVVSGRLGKALRSGRATLRVDVNGAWDAASAPERITALKAWNVCAVEQPVYGSAQDLVDLARKCPLPLIADESLLTEADANVLLTEPRIWWNIRLSKNGGLVGALKLARLAASRGVTFIIGCMVGESGILSAAQRRMLQLGPGPRFVEGNYGRWLLRGDLTQPSLRFGYGGLLRTRPGEGLGVQVDRRKLATFGQRVKTCRA</sequence>
<dbReference type="EMBL" id="LAZR01000807">
    <property type="protein sequence ID" value="KKN57357.1"/>
    <property type="molecule type" value="Genomic_DNA"/>
</dbReference>
<dbReference type="PROSITE" id="PS00909">
    <property type="entry name" value="MR_MLE_2"/>
    <property type="match status" value="1"/>
</dbReference>
<dbReference type="SUPFAM" id="SSF54826">
    <property type="entry name" value="Enolase N-terminal domain-like"/>
    <property type="match status" value="1"/>
</dbReference>
<evidence type="ECO:0000313" key="3">
    <source>
        <dbReference type="EMBL" id="KKN57357.1"/>
    </source>
</evidence>
<dbReference type="SUPFAM" id="SSF51604">
    <property type="entry name" value="Enolase C-terminal domain-like"/>
    <property type="match status" value="1"/>
</dbReference>
<feature type="domain" description="Mandelate racemase/muconate lactonizing enzyme C-terminal" evidence="2">
    <location>
        <begin position="152"/>
        <end position="252"/>
    </location>
</feature>
<evidence type="ECO:0000256" key="1">
    <source>
        <dbReference type="ARBA" id="ARBA00022723"/>
    </source>
</evidence>
<dbReference type="InterPro" id="IPR018110">
    <property type="entry name" value="Mandel_Rmase/mucon_lact_enz_CS"/>
</dbReference>
<name>A0A0F9S563_9ZZZZ</name>
<dbReference type="InterPro" id="IPR029017">
    <property type="entry name" value="Enolase-like_N"/>
</dbReference>
<comment type="caution">
    <text evidence="3">The sequence shown here is derived from an EMBL/GenBank/DDBJ whole genome shotgun (WGS) entry which is preliminary data.</text>
</comment>
<dbReference type="Gene3D" id="3.30.390.10">
    <property type="entry name" value="Enolase-like, N-terminal domain"/>
    <property type="match status" value="1"/>
</dbReference>
<dbReference type="GO" id="GO:0046872">
    <property type="term" value="F:metal ion binding"/>
    <property type="evidence" value="ECO:0007669"/>
    <property type="project" value="UniProtKB-KW"/>
</dbReference>
<keyword evidence="1" id="KW-0479">Metal-binding</keyword>
<dbReference type="SMART" id="SM00922">
    <property type="entry name" value="MR_MLE"/>
    <property type="match status" value="1"/>
</dbReference>
<dbReference type="InterPro" id="IPR029065">
    <property type="entry name" value="Enolase_C-like"/>
</dbReference>
<dbReference type="SFLD" id="SFLDS00001">
    <property type="entry name" value="Enolase"/>
    <property type="match status" value="1"/>
</dbReference>
<dbReference type="GO" id="GO:0009063">
    <property type="term" value="P:amino acid catabolic process"/>
    <property type="evidence" value="ECO:0007669"/>
    <property type="project" value="InterPro"/>
</dbReference>
<evidence type="ECO:0000259" key="2">
    <source>
        <dbReference type="SMART" id="SM00922"/>
    </source>
</evidence>
<accession>A0A0F9S563</accession>
<dbReference type="Gene3D" id="3.20.20.120">
    <property type="entry name" value="Enolase-like C-terminal domain"/>
    <property type="match status" value="1"/>
</dbReference>